<accession>A0A561F032</accession>
<dbReference type="AlphaFoldDB" id="A0A561F032"/>
<evidence type="ECO:0000313" key="2">
    <source>
        <dbReference type="Proteomes" id="UP000318416"/>
    </source>
</evidence>
<dbReference type="EMBL" id="VIVR01000001">
    <property type="protein sequence ID" value="TWE21216.1"/>
    <property type="molecule type" value="Genomic_DNA"/>
</dbReference>
<gene>
    <name evidence="1" type="ORF">FB465_6383</name>
</gene>
<comment type="caution">
    <text evidence="1">The sequence shown here is derived from an EMBL/GenBank/DDBJ whole genome shotgun (WGS) entry which is preliminary data.</text>
</comment>
<organism evidence="1 2">
    <name type="scientific">Kitasatospora atroaurantiaca</name>
    <dbReference type="NCBI Taxonomy" id="285545"/>
    <lineage>
        <taxon>Bacteria</taxon>
        <taxon>Bacillati</taxon>
        <taxon>Actinomycetota</taxon>
        <taxon>Actinomycetes</taxon>
        <taxon>Kitasatosporales</taxon>
        <taxon>Streptomycetaceae</taxon>
        <taxon>Kitasatospora</taxon>
    </lineage>
</organism>
<name>A0A561F032_9ACTN</name>
<reference evidence="1 2" key="1">
    <citation type="submission" date="2019-06" db="EMBL/GenBank/DDBJ databases">
        <title>Sequencing the genomes of 1000 actinobacteria strains.</title>
        <authorList>
            <person name="Klenk H.-P."/>
        </authorList>
    </citation>
    <scope>NUCLEOTIDE SEQUENCE [LARGE SCALE GENOMIC DNA]</scope>
    <source>
        <strain evidence="1 2">DSM 41649</strain>
    </source>
</reference>
<evidence type="ECO:0000313" key="1">
    <source>
        <dbReference type="EMBL" id="TWE21216.1"/>
    </source>
</evidence>
<sequence length="65" mass="7698">MWRQALSHRFLEAGTERLYPQWPGVEERALPETGSDQHFRYRYRGLCLLAHSNNRIFVPGLRVLT</sequence>
<dbReference type="Proteomes" id="UP000318416">
    <property type="component" value="Unassembled WGS sequence"/>
</dbReference>
<keyword evidence="2" id="KW-1185">Reference proteome</keyword>
<protein>
    <submittedName>
        <fullName evidence="1">Uncharacterized protein</fullName>
    </submittedName>
</protein>
<proteinExistence type="predicted"/>